<name>A0A9W7LCV4_9STRA</name>
<dbReference type="Proteomes" id="UP001165065">
    <property type="component" value="Unassembled WGS sequence"/>
</dbReference>
<gene>
    <name evidence="7" type="ORF">TrCOL_g925</name>
</gene>
<feature type="transmembrane region" description="Helical" evidence="6">
    <location>
        <begin position="70"/>
        <end position="90"/>
    </location>
</feature>
<comment type="subcellular location">
    <subcellularLocation>
        <location evidence="1">Membrane</location>
        <topology evidence="1">Multi-pass membrane protein</topology>
    </subcellularLocation>
</comment>
<dbReference type="OrthoDB" id="203097at2759"/>
<feature type="transmembrane region" description="Helical" evidence="6">
    <location>
        <begin position="201"/>
        <end position="219"/>
    </location>
</feature>
<feature type="transmembrane region" description="Helical" evidence="6">
    <location>
        <begin position="297"/>
        <end position="322"/>
    </location>
</feature>
<evidence type="ECO:0000256" key="4">
    <source>
        <dbReference type="ARBA" id="ARBA00022989"/>
    </source>
</evidence>
<dbReference type="PANTHER" id="PTHR10361">
    <property type="entry name" value="SODIUM-BILE ACID COTRANSPORTER"/>
    <property type="match status" value="1"/>
</dbReference>
<sequence length="371" mass="39223">MGVNRASVIGLSAMYFLMLGLGCTVELAKFKENFKKPRGIAIGLMTQFIMMPLVAYIAGTVFPLKAIHRVALVLTGCSPGGAMSNILCFLSRADLDLSVAMTTASSIGSVFMMPLNIYLYVQLTGLADEVKMNYFSIALSAVVVVCGISSGLYLKIRAGRLSDIRVADEGKCLTVDEDGRSLAVVAKSAAKPSKNMDKDSLSLRVGAALGLLGGVTTVVSGLAKNAQSDTPAWEESWEVYAAAFSQALAGLGIGFSLAILARLPSSSCVAVSIETSVQNGVVAMSIINITFGNDDAAASAAVVIPMCYTAFTTITNICWAAFAMKWGLTDLPSSFTFKELLRSYVNSLSAKRDTNGDFKEKDTDNELDQGP</sequence>
<proteinExistence type="inferred from homology"/>
<evidence type="ECO:0000256" key="3">
    <source>
        <dbReference type="ARBA" id="ARBA00022692"/>
    </source>
</evidence>
<evidence type="ECO:0000313" key="8">
    <source>
        <dbReference type="Proteomes" id="UP001165065"/>
    </source>
</evidence>
<comment type="caution">
    <text evidence="7">The sequence shown here is derived from an EMBL/GenBank/DDBJ whole genome shotgun (WGS) entry which is preliminary data.</text>
</comment>
<feature type="transmembrane region" description="Helical" evidence="6">
    <location>
        <begin position="6"/>
        <end position="28"/>
    </location>
</feature>
<dbReference type="Pfam" id="PF01758">
    <property type="entry name" value="SBF"/>
    <property type="match status" value="1"/>
</dbReference>
<dbReference type="InterPro" id="IPR038770">
    <property type="entry name" value="Na+/solute_symporter_sf"/>
</dbReference>
<evidence type="ECO:0000256" key="1">
    <source>
        <dbReference type="ARBA" id="ARBA00004141"/>
    </source>
</evidence>
<evidence type="ECO:0000256" key="5">
    <source>
        <dbReference type="ARBA" id="ARBA00023136"/>
    </source>
</evidence>
<keyword evidence="3 6" id="KW-0812">Transmembrane</keyword>
<dbReference type="Gene3D" id="1.20.1530.20">
    <property type="match status" value="1"/>
</dbReference>
<dbReference type="PANTHER" id="PTHR10361:SF28">
    <property type="entry name" value="P3 PROTEIN-RELATED"/>
    <property type="match status" value="1"/>
</dbReference>
<dbReference type="PROSITE" id="PS51257">
    <property type="entry name" value="PROKAR_LIPOPROTEIN"/>
    <property type="match status" value="1"/>
</dbReference>
<dbReference type="InterPro" id="IPR004710">
    <property type="entry name" value="Bilac:Na_transpt"/>
</dbReference>
<keyword evidence="8" id="KW-1185">Reference proteome</keyword>
<dbReference type="EMBL" id="BRYA01000298">
    <property type="protein sequence ID" value="GMI46450.1"/>
    <property type="molecule type" value="Genomic_DNA"/>
</dbReference>
<keyword evidence="4 6" id="KW-1133">Transmembrane helix</keyword>
<dbReference type="GO" id="GO:0016020">
    <property type="term" value="C:membrane"/>
    <property type="evidence" value="ECO:0007669"/>
    <property type="project" value="UniProtKB-SubCell"/>
</dbReference>
<evidence type="ECO:0000256" key="2">
    <source>
        <dbReference type="ARBA" id="ARBA00006528"/>
    </source>
</evidence>
<accession>A0A9W7LCV4</accession>
<feature type="transmembrane region" description="Helical" evidence="6">
    <location>
        <begin position="133"/>
        <end position="154"/>
    </location>
</feature>
<keyword evidence="5 6" id="KW-0472">Membrane</keyword>
<feature type="transmembrane region" description="Helical" evidence="6">
    <location>
        <begin position="268"/>
        <end position="291"/>
    </location>
</feature>
<organism evidence="7 8">
    <name type="scientific">Triparma columacea</name>
    <dbReference type="NCBI Taxonomy" id="722753"/>
    <lineage>
        <taxon>Eukaryota</taxon>
        <taxon>Sar</taxon>
        <taxon>Stramenopiles</taxon>
        <taxon>Ochrophyta</taxon>
        <taxon>Bolidophyceae</taxon>
        <taxon>Parmales</taxon>
        <taxon>Triparmaceae</taxon>
        <taxon>Triparma</taxon>
    </lineage>
</organism>
<dbReference type="InterPro" id="IPR002657">
    <property type="entry name" value="BilAc:Na_symport/Acr3"/>
</dbReference>
<dbReference type="AlphaFoldDB" id="A0A9W7LCV4"/>
<reference evidence="8" key="1">
    <citation type="journal article" date="2023" name="Commun. Biol.">
        <title>Genome analysis of Parmales, the sister group of diatoms, reveals the evolutionary specialization of diatoms from phago-mixotrophs to photoautotrophs.</title>
        <authorList>
            <person name="Ban H."/>
            <person name="Sato S."/>
            <person name="Yoshikawa S."/>
            <person name="Yamada K."/>
            <person name="Nakamura Y."/>
            <person name="Ichinomiya M."/>
            <person name="Sato N."/>
            <person name="Blanc-Mathieu R."/>
            <person name="Endo H."/>
            <person name="Kuwata A."/>
            <person name="Ogata H."/>
        </authorList>
    </citation>
    <scope>NUCLEOTIDE SEQUENCE [LARGE SCALE GENOMIC DNA]</scope>
</reference>
<evidence type="ECO:0000313" key="7">
    <source>
        <dbReference type="EMBL" id="GMI46450.1"/>
    </source>
</evidence>
<feature type="transmembrane region" description="Helical" evidence="6">
    <location>
        <begin position="40"/>
        <end position="58"/>
    </location>
</feature>
<comment type="similarity">
    <text evidence="2">Belongs to the bile acid:sodium symporter (BASS) (TC 2.A.28) family.</text>
</comment>
<protein>
    <submittedName>
        <fullName evidence="7">Uncharacterized protein</fullName>
    </submittedName>
</protein>
<evidence type="ECO:0000256" key="6">
    <source>
        <dbReference type="SAM" id="Phobius"/>
    </source>
</evidence>
<feature type="transmembrane region" description="Helical" evidence="6">
    <location>
        <begin position="97"/>
        <end position="121"/>
    </location>
</feature>
<feature type="transmembrane region" description="Helical" evidence="6">
    <location>
        <begin position="239"/>
        <end position="261"/>
    </location>
</feature>